<proteinExistence type="predicted"/>
<evidence type="ECO:0000313" key="1">
    <source>
        <dbReference type="EMBL" id="SFD21905.1"/>
    </source>
</evidence>
<dbReference type="EMBL" id="FOLO01000041">
    <property type="protein sequence ID" value="SFD21905.1"/>
    <property type="molecule type" value="Genomic_DNA"/>
</dbReference>
<protein>
    <submittedName>
        <fullName evidence="1">Uncharacterized protein</fullName>
    </submittedName>
</protein>
<evidence type="ECO:0000313" key="2">
    <source>
        <dbReference type="Proteomes" id="UP000198862"/>
    </source>
</evidence>
<accession>A0A1I1QIN7</accession>
<gene>
    <name evidence="1" type="ORF">SAMN02745724_03910</name>
</gene>
<organism evidence="1 2">
    <name type="scientific">Pseudoalteromonas denitrificans DSM 6059</name>
    <dbReference type="NCBI Taxonomy" id="1123010"/>
    <lineage>
        <taxon>Bacteria</taxon>
        <taxon>Pseudomonadati</taxon>
        <taxon>Pseudomonadota</taxon>
        <taxon>Gammaproteobacteria</taxon>
        <taxon>Alteromonadales</taxon>
        <taxon>Pseudoalteromonadaceae</taxon>
        <taxon>Pseudoalteromonas</taxon>
    </lineage>
</organism>
<name>A0A1I1QIN7_9GAMM</name>
<reference evidence="1 2" key="1">
    <citation type="submission" date="2016-10" db="EMBL/GenBank/DDBJ databases">
        <authorList>
            <person name="de Groot N.N."/>
        </authorList>
    </citation>
    <scope>NUCLEOTIDE SEQUENCE [LARGE SCALE GENOMIC DNA]</scope>
    <source>
        <strain evidence="1 2">DSM 6059</strain>
    </source>
</reference>
<sequence>MTGLNKKWFGLAICLHQAAYLEIDMILDFNSEVMNDKSINS</sequence>
<dbReference type="AlphaFoldDB" id="A0A1I1QIN7"/>
<keyword evidence="2" id="KW-1185">Reference proteome</keyword>
<dbReference type="Proteomes" id="UP000198862">
    <property type="component" value="Unassembled WGS sequence"/>
</dbReference>